<feature type="transmembrane region" description="Helical" evidence="2">
    <location>
        <begin position="231"/>
        <end position="249"/>
    </location>
</feature>
<evidence type="ECO:0000313" key="3">
    <source>
        <dbReference type="EMBL" id="CAD9324044.1"/>
    </source>
</evidence>
<evidence type="ECO:0000256" key="2">
    <source>
        <dbReference type="SAM" id="Phobius"/>
    </source>
</evidence>
<feature type="compositionally biased region" description="Basic and acidic residues" evidence="1">
    <location>
        <begin position="355"/>
        <end position="367"/>
    </location>
</feature>
<sequence length="367" mass="40813">MTFIESGVSPPTVGFIISYSVLCAVALLCSVRACYIGRTRSHYRTLASARFLFPLVCLFIAIENAALAASGLFYEDKVEDNRFVQAIFALQATQVPLLLIVTFELTYLVHKRRSVNFCGMYFDEGRRVSKIITTPMKSFVLRNFIRMLAVFLLAMGIMGNFDLLGDVTQVDSLAGRAGWWALVQDPRGWSKKGHLLLSLLPSAVLVLCCFYFSFLLWRYGTESSMVVHSSILNPYFSPFFGTLALATGQLFPERWFPLTSNVGLLVFCITLLLLMSEVDKDMVAADDFAGFLTQVAAVGDKITVKHISQEGQPDKIKLSSGANGEDDSARQHDVEGARLALDGLQNIGQHTNQRFTEEEKREEVQLG</sequence>
<gene>
    <name evidence="3" type="ORF">OSIN01602_LOCUS2669</name>
</gene>
<reference evidence="3" key="1">
    <citation type="submission" date="2021-01" db="EMBL/GenBank/DDBJ databases">
        <authorList>
            <person name="Corre E."/>
            <person name="Pelletier E."/>
            <person name="Niang G."/>
            <person name="Scheremetjew M."/>
            <person name="Finn R."/>
            <person name="Kale V."/>
            <person name="Holt S."/>
            <person name="Cochrane G."/>
            <person name="Meng A."/>
            <person name="Brown T."/>
            <person name="Cohen L."/>
        </authorList>
    </citation>
    <scope>NUCLEOTIDE SEQUENCE</scope>
    <source>
        <strain evidence="3">Grunow 1884</strain>
    </source>
</reference>
<feature type="transmembrane region" description="Helical" evidence="2">
    <location>
        <begin position="86"/>
        <end position="109"/>
    </location>
</feature>
<feature type="transmembrane region" description="Helical" evidence="2">
    <location>
        <begin position="195"/>
        <end position="219"/>
    </location>
</feature>
<dbReference type="AlphaFoldDB" id="A0A7S1YZR4"/>
<feature type="transmembrane region" description="Helical" evidence="2">
    <location>
        <begin position="12"/>
        <end position="31"/>
    </location>
</feature>
<proteinExistence type="predicted"/>
<protein>
    <submittedName>
        <fullName evidence="3">Uncharacterized protein</fullName>
    </submittedName>
</protein>
<evidence type="ECO:0000256" key="1">
    <source>
        <dbReference type="SAM" id="MobiDB-lite"/>
    </source>
</evidence>
<organism evidence="3">
    <name type="scientific">Trieres chinensis</name>
    <name type="common">Marine centric diatom</name>
    <name type="synonym">Odontella sinensis</name>
    <dbReference type="NCBI Taxonomy" id="1514140"/>
    <lineage>
        <taxon>Eukaryota</taxon>
        <taxon>Sar</taxon>
        <taxon>Stramenopiles</taxon>
        <taxon>Ochrophyta</taxon>
        <taxon>Bacillariophyta</taxon>
        <taxon>Mediophyceae</taxon>
        <taxon>Biddulphiophycidae</taxon>
        <taxon>Eupodiscales</taxon>
        <taxon>Parodontellaceae</taxon>
        <taxon>Trieres</taxon>
    </lineage>
</organism>
<feature type="compositionally biased region" description="Basic and acidic residues" evidence="1">
    <location>
        <begin position="327"/>
        <end position="336"/>
    </location>
</feature>
<keyword evidence="2" id="KW-0812">Transmembrane</keyword>
<feature type="region of interest" description="Disordered" evidence="1">
    <location>
        <begin position="313"/>
        <end position="367"/>
    </location>
</feature>
<feature type="transmembrane region" description="Helical" evidence="2">
    <location>
        <begin position="144"/>
        <end position="161"/>
    </location>
</feature>
<accession>A0A7S1YZR4</accession>
<keyword evidence="2" id="KW-0472">Membrane</keyword>
<feature type="transmembrane region" description="Helical" evidence="2">
    <location>
        <begin position="51"/>
        <end position="74"/>
    </location>
</feature>
<feature type="transmembrane region" description="Helical" evidence="2">
    <location>
        <begin position="255"/>
        <end position="274"/>
    </location>
</feature>
<name>A0A7S1YZR4_TRICV</name>
<keyword evidence="2" id="KW-1133">Transmembrane helix</keyword>
<dbReference type="EMBL" id="HBGO01004749">
    <property type="protein sequence ID" value="CAD9324044.1"/>
    <property type="molecule type" value="Transcribed_RNA"/>
</dbReference>